<feature type="transmembrane region" description="Helical" evidence="1">
    <location>
        <begin position="244"/>
        <end position="262"/>
    </location>
</feature>
<evidence type="ECO:0000256" key="1">
    <source>
        <dbReference type="SAM" id="Phobius"/>
    </source>
</evidence>
<dbReference type="Pfam" id="PF01755">
    <property type="entry name" value="Glyco_transf_25"/>
    <property type="match status" value="1"/>
</dbReference>
<keyword evidence="1" id="KW-0472">Membrane</keyword>
<protein>
    <submittedName>
        <fullName evidence="3">Glycosyl transferase, family 25</fullName>
    </submittedName>
</protein>
<dbReference type="CDD" id="cd06532">
    <property type="entry name" value="Glyco_transf_25"/>
    <property type="match status" value="1"/>
</dbReference>
<keyword evidence="1" id="KW-1133">Transmembrane helix</keyword>
<dbReference type="EMBL" id="MK072412">
    <property type="protein sequence ID" value="AYV84591.1"/>
    <property type="molecule type" value="Genomic_DNA"/>
</dbReference>
<reference evidence="3" key="1">
    <citation type="submission" date="2018-10" db="EMBL/GenBank/DDBJ databases">
        <title>Hidden diversity of soil giant viruses.</title>
        <authorList>
            <person name="Schulz F."/>
            <person name="Alteio L."/>
            <person name="Goudeau D."/>
            <person name="Ryan E.M."/>
            <person name="Malmstrom R.R."/>
            <person name="Blanchard J."/>
            <person name="Woyke T."/>
        </authorList>
    </citation>
    <scope>NUCLEOTIDE SEQUENCE</scope>
    <source>
        <strain evidence="3">HYV1</strain>
    </source>
</reference>
<organism evidence="3">
    <name type="scientific">Hyperionvirus sp</name>
    <dbReference type="NCBI Taxonomy" id="2487770"/>
    <lineage>
        <taxon>Viruses</taxon>
        <taxon>Varidnaviria</taxon>
        <taxon>Bamfordvirae</taxon>
        <taxon>Nucleocytoviricota</taxon>
        <taxon>Megaviricetes</taxon>
        <taxon>Imitervirales</taxon>
        <taxon>Mimiviridae</taxon>
        <taxon>Klosneuvirinae</taxon>
    </lineage>
</organism>
<evidence type="ECO:0000313" key="3">
    <source>
        <dbReference type="EMBL" id="AYV84591.1"/>
    </source>
</evidence>
<proteinExistence type="predicted"/>
<gene>
    <name evidence="3" type="ORF">Hyperionvirus30_7</name>
</gene>
<name>A0A3G5AE94_9VIRU</name>
<feature type="domain" description="Glycosyl transferase family 25" evidence="2">
    <location>
        <begin position="6"/>
        <end position="187"/>
    </location>
</feature>
<sequence>MININTPVYYINLDVSVARRKNVVQTLKKLGFTNVTRIAGIDTRNEVEKFRFLIERESYEILENDNKAGRRQFFGGLTYGSVGCYLSHLKTYKKILDNMDSNALIFEDDMIIELSRKKFWDRVKKLCMPRDTDVYLLDGTYYDGRREVCKGTFEVGRFTGLYGYFVTKRAAEILIENLFPIKYQIDFQISILMKANLLRLYGYGGRDRLVGHNVFQTTMQNLNCKNCHMIDIDLEAQKLVRGSYFDYNTFIFLIFIIAVIYVV</sequence>
<accession>A0A3G5AE94</accession>
<dbReference type="GO" id="GO:0016740">
    <property type="term" value="F:transferase activity"/>
    <property type="evidence" value="ECO:0007669"/>
    <property type="project" value="UniProtKB-KW"/>
</dbReference>
<keyword evidence="1" id="KW-0812">Transmembrane</keyword>
<evidence type="ECO:0000259" key="2">
    <source>
        <dbReference type="Pfam" id="PF01755"/>
    </source>
</evidence>
<dbReference type="InterPro" id="IPR002654">
    <property type="entry name" value="Glyco_trans_25"/>
</dbReference>
<keyword evidence="3" id="KW-0808">Transferase</keyword>